<evidence type="ECO:0000313" key="13">
    <source>
        <dbReference type="Proteomes" id="UP001589855"/>
    </source>
</evidence>
<reference evidence="12 13" key="1">
    <citation type="submission" date="2024-09" db="EMBL/GenBank/DDBJ databases">
        <authorList>
            <person name="Sun Q."/>
            <person name="Mori K."/>
        </authorList>
    </citation>
    <scope>NUCLEOTIDE SEQUENCE [LARGE SCALE GENOMIC DNA]</scope>
    <source>
        <strain evidence="12 13">TBRC 4575</strain>
    </source>
</reference>
<dbReference type="SUPFAM" id="SSF75005">
    <property type="entry name" value="Arabinanase/levansucrase/invertase"/>
    <property type="match status" value="1"/>
</dbReference>
<proteinExistence type="inferred from homology"/>
<organism evidence="12 13">
    <name type="scientific">Lactiplantibacillus plajomi</name>
    <dbReference type="NCBI Taxonomy" id="1457217"/>
    <lineage>
        <taxon>Bacteria</taxon>
        <taxon>Bacillati</taxon>
        <taxon>Bacillota</taxon>
        <taxon>Bacilli</taxon>
        <taxon>Lactobacillales</taxon>
        <taxon>Lactobacillaceae</taxon>
        <taxon>Lactiplantibacillus</taxon>
    </lineage>
</organism>
<dbReference type="Pfam" id="PF00251">
    <property type="entry name" value="Glyco_hydro_32N"/>
    <property type="match status" value="1"/>
</dbReference>
<keyword evidence="13" id="KW-1185">Reference proteome</keyword>
<keyword evidence="6 8" id="KW-0326">Glycosidase</keyword>
<dbReference type="CDD" id="cd18623">
    <property type="entry name" value="GH32_ScrB-like"/>
    <property type="match status" value="1"/>
</dbReference>
<evidence type="ECO:0000256" key="2">
    <source>
        <dbReference type="ARBA" id="ARBA00009902"/>
    </source>
</evidence>
<dbReference type="InterPro" id="IPR001362">
    <property type="entry name" value="Glyco_hydro_32"/>
</dbReference>
<dbReference type="Gene3D" id="2.115.10.20">
    <property type="entry name" value="Glycosyl hydrolase domain, family 43"/>
    <property type="match status" value="1"/>
</dbReference>
<evidence type="ECO:0000256" key="8">
    <source>
        <dbReference type="RuleBase" id="RU362110"/>
    </source>
</evidence>
<comment type="similarity">
    <text evidence="2 8">Belongs to the glycosyl hydrolase 32 family.</text>
</comment>
<keyword evidence="9" id="KW-0119">Carbohydrate metabolism</keyword>
<dbReference type="PANTHER" id="PTHR43101">
    <property type="entry name" value="BETA-FRUCTOSIDASE"/>
    <property type="match status" value="1"/>
</dbReference>
<feature type="domain" description="Glycosyl hydrolase family 32 C-terminal" evidence="11">
    <location>
        <begin position="386"/>
        <end position="452"/>
    </location>
</feature>
<dbReference type="InterPro" id="IPR013189">
    <property type="entry name" value="Glyco_hydro_32_C"/>
</dbReference>
<keyword evidence="5 8" id="KW-0378">Hydrolase</keyword>
<dbReference type="EC" id="3.2.1.26" evidence="3 8"/>
<evidence type="ECO:0000256" key="7">
    <source>
        <dbReference type="ARBA" id="ARBA00033367"/>
    </source>
</evidence>
<dbReference type="InterPro" id="IPR013148">
    <property type="entry name" value="Glyco_hydro_32_N"/>
</dbReference>
<evidence type="ECO:0000256" key="3">
    <source>
        <dbReference type="ARBA" id="ARBA00012758"/>
    </source>
</evidence>
<evidence type="ECO:0000256" key="4">
    <source>
        <dbReference type="ARBA" id="ARBA00019623"/>
    </source>
</evidence>
<dbReference type="InterPro" id="IPR013320">
    <property type="entry name" value="ConA-like_dom_sf"/>
</dbReference>
<keyword evidence="9" id="KW-0963">Cytoplasm</keyword>
<accession>A0ABV6K6V4</accession>
<comment type="subcellular location">
    <subcellularLocation>
        <location evidence="9">Cytoplasm</location>
    </subcellularLocation>
</comment>
<dbReference type="Pfam" id="PF08244">
    <property type="entry name" value="Glyco_hydro_32C"/>
    <property type="match status" value="1"/>
</dbReference>
<comment type="catalytic activity">
    <reaction evidence="8">
        <text>Hydrolysis of terminal non-reducing beta-D-fructofuranoside residues in beta-D-fructofuranosides.</text>
        <dbReference type="EC" id="3.2.1.26"/>
    </reaction>
</comment>
<dbReference type="InterPro" id="IPR018053">
    <property type="entry name" value="Glyco_hydro_32_AS"/>
</dbReference>
<dbReference type="GO" id="GO:0004564">
    <property type="term" value="F:beta-fructofuranosidase activity"/>
    <property type="evidence" value="ECO:0007669"/>
    <property type="project" value="UniProtKB-EC"/>
</dbReference>
<name>A0ABV6K6V4_9LACO</name>
<evidence type="ECO:0000256" key="9">
    <source>
        <dbReference type="RuleBase" id="RU365015"/>
    </source>
</evidence>
<dbReference type="InterPro" id="IPR023296">
    <property type="entry name" value="Glyco_hydro_beta-prop_sf"/>
</dbReference>
<evidence type="ECO:0000259" key="10">
    <source>
        <dbReference type="Pfam" id="PF00251"/>
    </source>
</evidence>
<evidence type="ECO:0000313" key="12">
    <source>
        <dbReference type="EMBL" id="MFC0424927.1"/>
    </source>
</evidence>
<evidence type="ECO:0000256" key="6">
    <source>
        <dbReference type="ARBA" id="ARBA00023295"/>
    </source>
</evidence>
<sequence length="476" mass="52728">MKKWTTAQRYAAYSTYSDATLTQLIAAQRTSRWHLNYHVQPRSGLLNDPNGFSYFNSRWHLFYQNFPFGGVHGLKSWRHVSSSDLFNWQEDDLSLLPQAPYSTQGVYSGSAIPINDQLFLMYTGNVRTDDGGRISTQLGAWVDANQHLTTTDLPLINQATGYTAHFRDPQILHVDGHYYAILGAQRADLQGQILVYRADTATGPWSLVGPLDLGHRDLGYMIECPNLAFVDGHVVLLFCPQGLDRERVPYANVYPNMAIVADDIDWQTARLINPGPLTNLDLGFDSYATQVVNGPDGQAHTISWLGLPDTTYPSDAEGWQGCLSLVKTLHVIDGQLQQKPVAFPESDVPFDPFRDTLKGQEVLYVDLPAAVNGQLTLGNAKERLVLNVTAGQLTIDRHAAGAAVGSTFGDTRTLPLSAGPHHLALYLDRSTFELFIDDGAQVASGRFFPQDDTPWHLTSTLNTPVRLTGQRLPTLY</sequence>
<dbReference type="EMBL" id="JBHLUK010000076">
    <property type="protein sequence ID" value="MFC0424927.1"/>
    <property type="molecule type" value="Genomic_DNA"/>
</dbReference>
<comment type="caution">
    <text evidence="12">The sequence shown here is derived from an EMBL/GenBank/DDBJ whole genome shotgun (WGS) entry which is preliminary data.</text>
</comment>
<dbReference type="Proteomes" id="UP001589855">
    <property type="component" value="Unassembled WGS sequence"/>
</dbReference>
<dbReference type="RefSeq" id="WP_137644108.1">
    <property type="nucleotide sequence ID" value="NZ_BAABRM010000003.1"/>
</dbReference>
<dbReference type="PROSITE" id="PS00609">
    <property type="entry name" value="GLYCOSYL_HYDROL_F32"/>
    <property type="match status" value="1"/>
</dbReference>
<dbReference type="Gene3D" id="2.60.120.560">
    <property type="entry name" value="Exo-inulinase, domain 1"/>
    <property type="match status" value="1"/>
</dbReference>
<evidence type="ECO:0000256" key="1">
    <source>
        <dbReference type="ARBA" id="ARBA00004914"/>
    </source>
</evidence>
<comment type="function">
    <text evidence="9">Enables the bacterium to metabolize sucrose as a sole carbon source.</text>
</comment>
<evidence type="ECO:0000256" key="5">
    <source>
        <dbReference type="ARBA" id="ARBA00022801"/>
    </source>
</evidence>
<dbReference type="PANTHER" id="PTHR43101:SF1">
    <property type="entry name" value="BETA-FRUCTOSIDASE"/>
    <property type="match status" value="1"/>
</dbReference>
<dbReference type="NCBIfam" id="TIGR01322">
    <property type="entry name" value="scrB_fam"/>
    <property type="match status" value="1"/>
</dbReference>
<dbReference type="SMART" id="SM00640">
    <property type="entry name" value="Glyco_32"/>
    <property type="match status" value="1"/>
</dbReference>
<dbReference type="InterPro" id="IPR006232">
    <property type="entry name" value="Suc6P_hydrolase"/>
</dbReference>
<evidence type="ECO:0000259" key="11">
    <source>
        <dbReference type="Pfam" id="PF08244"/>
    </source>
</evidence>
<dbReference type="InterPro" id="IPR051214">
    <property type="entry name" value="GH32_Enzymes"/>
</dbReference>
<comment type="pathway">
    <text evidence="1 9">Glycan biosynthesis; sucrose metabolism.</text>
</comment>
<feature type="domain" description="Glycosyl hydrolase family 32 N-terminal" evidence="10">
    <location>
        <begin position="38"/>
        <end position="340"/>
    </location>
</feature>
<gene>
    <name evidence="12" type="ORF">ACFFGS_12395</name>
</gene>
<dbReference type="SUPFAM" id="SSF49899">
    <property type="entry name" value="Concanavalin A-like lectins/glucanases"/>
    <property type="match status" value="1"/>
</dbReference>
<protein>
    <recommendedName>
        <fullName evidence="4 8">Sucrose-6-phosphate hydrolase</fullName>
        <ecNumber evidence="3 8">3.2.1.26</ecNumber>
    </recommendedName>
    <alternativeName>
        <fullName evidence="7 9">Invertase</fullName>
    </alternativeName>
</protein>